<dbReference type="Proteomes" id="UP000002212">
    <property type="component" value="Chromosome"/>
</dbReference>
<dbReference type="STRING" id="632772.ROP_13610"/>
<feature type="domain" description="Helicase XPB/Ssl2 N-terminal" evidence="1">
    <location>
        <begin position="301"/>
        <end position="410"/>
    </location>
</feature>
<dbReference type="KEGG" id="rop:ROP_13610"/>
<accession>C1AXA4</accession>
<organism evidence="2 3">
    <name type="scientific">Rhodococcus opacus (strain B4)</name>
    <dbReference type="NCBI Taxonomy" id="632772"/>
    <lineage>
        <taxon>Bacteria</taxon>
        <taxon>Bacillati</taxon>
        <taxon>Actinomycetota</taxon>
        <taxon>Actinomycetes</taxon>
        <taxon>Mycobacteriales</taxon>
        <taxon>Nocardiaceae</taxon>
        <taxon>Rhodococcus</taxon>
    </lineage>
</organism>
<evidence type="ECO:0000313" key="3">
    <source>
        <dbReference type="Proteomes" id="UP000002212"/>
    </source>
</evidence>
<dbReference type="PATRIC" id="fig|632772.20.peg.1434"/>
<dbReference type="Pfam" id="PF13625">
    <property type="entry name" value="Helicase_C_3"/>
    <property type="match status" value="1"/>
</dbReference>
<sequence>MNTGDTGALGAIGEHRIRLTEHEALSNLHTVLQLCAAGELRCSEKTARPSAATVRAVGSQLAHGDFYLHDPISSFAWPLIIQAGGLAKIDGGRLRLTPKGRTALRRLPAEVISQLWQRWLTHAVIDEFSRIEQIKGQRAHNVLTSAKNRRETVARALAGCPPGEWIGVDSLFMSMRRKRLNPNIARSEMALWKLYLVDPQYGSLGYDGYHRWEILEGRYTLAVLFEYAGTLGLLDLGYLHPTGARTDFHDNWGGDDLDALSRYDGLKEIRLNALGCYALGLTDTYQPPTDDEIAPALKVLPNLDVVATGTLLPGDQLLLSAYAEHTADRVWTLTAASLLAAIDAGRPLEDLTAFLAQRTDHELPGSLRTVIDDVTRRATQLTDHGHALVIECTDPALTALITRDRALRSLCRPIGDRHLAVPLDREPKFRKALLKLGYALPGQPTP</sequence>
<dbReference type="HOGENOM" id="CLU_031710_0_0_11"/>
<gene>
    <name evidence="2" type="ordered locus">ROP_13610</name>
</gene>
<reference evidence="2 3" key="1">
    <citation type="submission" date="2009-03" db="EMBL/GenBank/DDBJ databases">
        <title>Comparison of the complete genome sequences of Rhodococcus erythropolis PR4 and Rhodococcus opacus B4.</title>
        <authorList>
            <person name="Takarada H."/>
            <person name="Sekine M."/>
            <person name="Hosoyama A."/>
            <person name="Yamada R."/>
            <person name="Fujisawa T."/>
            <person name="Omata S."/>
            <person name="Shimizu A."/>
            <person name="Tsukatani N."/>
            <person name="Tanikawa S."/>
            <person name="Fujita N."/>
            <person name="Harayama S."/>
        </authorList>
    </citation>
    <scope>NUCLEOTIDE SEQUENCE [LARGE SCALE GENOMIC DNA]</scope>
    <source>
        <strain evidence="2 3">B4</strain>
    </source>
</reference>
<evidence type="ECO:0000313" key="2">
    <source>
        <dbReference type="EMBL" id="BAH49608.1"/>
    </source>
</evidence>
<proteinExistence type="predicted"/>
<dbReference type="InterPro" id="IPR032830">
    <property type="entry name" value="XPB/Ssl2_N"/>
</dbReference>
<name>C1AXA4_RHOOB</name>
<dbReference type="RefSeq" id="WP_012688580.1">
    <property type="nucleotide sequence ID" value="NC_012522.1"/>
</dbReference>
<dbReference type="AlphaFoldDB" id="C1AXA4"/>
<dbReference type="EMBL" id="AP011115">
    <property type="protein sequence ID" value="BAH49608.1"/>
    <property type="molecule type" value="Genomic_DNA"/>
</dbReference>
<protein>
    <recommendedName>
        <fullName evidence="1">Helicase XPB/Ssl2 N-terminal domain-containing protein</fullName>
    </recommendedName>
</protein>
<evidence type="ECO:0000259" key="1">
    <source>
        <dbReference type="Pfam" id="PF13625"/>
    </source>
</evidence>